<feature type="transmembrane region" description="Helical" evidence="2">
    <location>
        <begin position="204"/>
        <end position="221"/>
    </location>
</feature>
<feature type="domain" description="YdbS-like PH" evidence="3">
    <location>
        <begin position="424"/>
        <end position="494"/>
    </location>
</feature>
<keyword evidence="2" id="KW-0472">Membrane</keyword>
<evidence type="ECO:0000313" key="4">
    <source>
        <dbReference type="EMBL" id="AEV31331.1"/>
    </source>
</evidence>
<dbReference type="PANTHER" id="PTHR34473">
    <property type="entry name" value="UPF0699 TRANSMEMBRANE PROTEIN YDBS"/>
    <property type="match status" value="1"/>
</dbReference>
<dbReference type="RefSeq" id="WP_014200692.1">
    <property type="nucleotide sequence ID" value="NC_016599.1"/>
</dbReference>
<keyword evidence="5" id="KW-1185">Reference proteome</keyword>
<dbReference type="AlphaFoldDB" id="G8R808"/>
<evidence type="ECO:0000256" key="2">
    <source>
        <dbReference type="SAM" id="Phobius"/>
    </source>
</evidence>
<dbReference type="Pfam" id="PF03703">
    <property type="entry name" value="bPH_2"/>
    <property type="match status" value="3"/>
</dbReference>
<sequence length="506" mass="58180">MNNLNLNEPQRQSLVGVAVIFFKNLRVAANIFISVILVQFGTEISFWGLGLKEVGFIIAGLFLIISYLQYRRFYFYVVDDKFIMEKGLLSRDRITIPFDRIQTVNLNQNIIQQVLGVMAVKVDTAGSTEKELEISALPKSYARELQNFLIEKKEETKQEKGELETETSEDERETNKTLDLSTKRPLVTLPIKDLLLVGLTENHLRTGLLVFAVINGYVWQFEEYLLKPFEPFLEEQANTFMASWLILLPIAVLAFLFISVLMSMIQSLLKYFNLEFFVDAKGVQLVSGLLKRAEYQIPNNKIQYLKWKSNPLRKLIGLRTLAVKQASPEDARGTKGVVRVPGCRDEQLEVVLDTFYPQALTGTYTHYLPNQLLRLQHTIYFGIIPSILITGLGWFGWIFSLGALLYLPISLFFIKKYFFSVSMLVSSEMLILKKGWVFPSRVALPLYKLQNVKLTQSIFQKQRNLASVTFYTAAGVEGFKHLPFEEAVELYDFLLYKIEVEDRGWM</sequence>
<proteinExistence type="predicted"/>
<dbReference type="InterPro" id="IPR014529">
    <property type="entry name" value="UCP026631"/>
</dbReference>
<dbReference type="OrthoDB" id="1049931at2"/>
<evidence type="ECO:0000256" key="1">
    <source>
        <dbReference type="SAM" id="MobiDB-lite"/>
    </source>
</evidence>
<dbReference type="PIRSF" id="PIRSF026631">
    <property type="entry name" value="UCP026631"/>
    <property type="match status" value="1"/>
</dbReference>
<evidence type="ECO:0000313" key="5">
    <source>
        <dbReference type="Proteomes" id="UP000005631"/>
    </source>
</evidence>
<protein>
    <submittedName>
        <fullName evidence="4">Putative membrane protein</fullName>
    </submittedName>
</protein>
<reference evidence="4 5" key="1">
    <citation type="journal article" date="2012" name="Stand. Genomic Sci.">
        <title>Genome sequence of the orange-pigmented seawater bacterium Owenweeksia hongkongensis type strain (UST20020801(T)).</title>
        <authorList>
            <person name="Riedel T."/>
            <person name="Held B."/>
            <person name="Nolan M."/>
            <person name="Lucas S."/>
            <person name="Lapidus A."/>
            <person name="Tice H."/>
            <person name="Del Rio T.G."/>
            <person name="Cheng J.F."/>
            <person name="Han C."/>
            <person name="Tapia R."/>
            <person name="Goodwin L.A."/>
            <person name="Pitluck S."/>
            <person name="Liolios K."/>
            <person name="Mavromatis K."/>
            <person name="Pagani I."/>
            <person name="Ivanova N."/>
            <person name="Mikhailova N."/>
            <person name="Pati A."/>
            <person name="Chen A."/>
            <person name="Palaniappan K."/>
            <person name="Rohde M."/>
            <person name="Tindall B.J."/>
            <person name="Detter J.C."/>
            <person name="Goker M."/>
            <person name="Woyke T."/>
            <person name="Bristow J."/>
            <person name="Eisen J.A."/>
            <person name="Markowitz V."/>
            <person name="Hugenholtz P."/>
            <person name="Klenk H.P."/>
            <person name="Kyrpides N.C."/>
        </authorList>
    </citation>
    <scope>NUCLEOTIDE SEQUENCE</scope>
    <source>
        <strain evidence="5">DSM 17368 / JCM 12287 / NRRL B-23963</strain>
    </source>
</reference>
<name>G8R808_OWEHD</name>
<dbReference type="PANTHER" id="PTHR34473:SF2">
    <property type="entry name" value="UPF0699 TRANSMEMBRANE PROTEIN YDBT"/>
    <property type="match status" value="1"/>
</dbReference>
<gene>
    <name evidence="4" type="ordered locus">Oweho_0310</name>
</gene>
<dbReference type="InterPro" id="IPR005182">
    <property type="entry name" value="YdbS-like_PH"/>
</dbReference>
<feature type="domain" description="YdbS-like PH" evidence="3">
    <location>
        <begin position="271"/>
        <end position="353"/>
    </location>
</feature>
<evidence type="ECO:0000259" key="3">
    <source>
        <dbReference type="Pfam" id="PF03703"/>
    </source>
</evidence>
<keyword evidence="2" id="KW-0812">Transmembrane</keyword>
<dbReference type="HOGENOM" id="CLU_024617_3_0_10"/>
<feature type="transmembrane region" description="Helical" evidence="2">
    <location>
        <begin position="405"/>
        <end position="425"/>
    </location>
</feature>
<dbReference type="KEGG" id="oho:Oweho_0310"/>
<feature type="domain" description="YdbS-like PH" evidence="3">
    <location>
        <begin position="70"/>
        <end position="149"/>
    </location>
</feature>
<dbReference type="eggNOG" id="COG3428">
    <property type="taxonomic scope" value="Bacteria"/>
</dbReference>
<feature type="transmembrane region" description="Helical" evidence="2">
    <location>
        <begin position="379"/>
        <end position="399"/>
    </location>
</feature>
<feature type="region of interest" description="Disordered" evidence="1">
    <location>
        <begin position="156"/>
        <end position="177"/>
    </location>
</feature>
<organism evidence="4 5">
    <name type="scientific">Owenweeksia hongkongensis (strain DSM 17368 / CIP 108786 / JCM 12287 / NRRL B-23963 / UST20020801)</name>
    <dbReference type="NCBI Taxonomy" id="926562"/>
    <lineage>
        <taxon>Bacteria</taxon>
        <taxon>Pseudomonadati</taxon>
        <taxon>Bacteroidota</taxon>
        <taxon>Flavobacteriia</taxon>
        <taxon>Flavobacteriales</taxon>
        <taxon>Owenweeksiaceae</taxon>
        <taxon>Owenweeksia</taxon>
    </lineage>
</organism>
<accession>G8R808</accession>
<dbReference type="EMBL" id="CP003156">
    <property type="protein sequence ID" value="AEV31331.1"/>
    <property type="molecule type" value="Genomic_DNA"/>
</dbReference>
<dbReference type="STRING" id="926562.Oweho_0310"/>
<feature type="transmembrane region" description="Helical" evidence="2">
    <location>
        <begin position="12"/>
        <end position="38"/>
    </location>
</feature>
<feature type="transmembrane region" description="Helical" evidence="2">
    <location>
        <begin position="44"/>
        <end position="68"/>
    </location>
</feature>
<dbReference type="Proteomes" id="UP000005631">
    <property type="component" value="Chromosome"/>
</dbReference>
<dbReference type="PATRIC" id="fig|926562.3.peg.316"/>
<feature type="transmembrane region" description="Helical" evidence="2">
    <location>
        <begin position="241"/>
        <end position="262"/>
    </location>
</feature>
<keyword evidence="2" id="KW-1133">Transmembrane helix</keyword>